<dbReference type="GO" id="GO:0015074">
    <property type="term" value="P:DNA integration"/>
    <property type="evidence" value="ECO:0007669"/>
    <property type="project" value="InterPro"/>
</dbReference>
<dbReference type="PANTHER" id="PTHR46889">
    <property type="entry name" value="TRANSPOSASE INSF FOR INSERTION SEQUENCE IS3B-RELATED"/>
    <property type="match status" value="1"/>
</dbReference>
<dbReference type="STRING" id="1177982.SAMN04489711_104387"/>
<dbReference type="InterPro" id="IPR001584">
    <property type="entry name" value="Integrase_cat-core"/>
</dbReference>
<evidence type="ECO:0000313" key="6">
    <source>
        <dbReference type="Proteomes" id="UP000199119"/>
    </source>
</evidence>
<dbReference type="InterPro" id="IPR036397">
    <property type="entry name" value="RNaseH_sf"/>
</dbReference>
<dbReference type="InterPro" id="IPR050900">
    <property type="entry name" value="Transposase_IS3/IS150/IS904"/>
</dbReference>
<dbReference type="InterPro" id="IPR025948">
    <property type="entry name" value="HTH-like_dom"/>
</dbReference>
<dbReference type="Gene3D" id="3.30.420.10">
    <property type="entry name" value="Ribonuclease H-like superfamily/Ribonuclease H"/>
    <property type="match status" value="1"/>
</dbReference>
<dbReference type="NCBIfam" id="NF033516">
    <property type="entry name" value="transpos_IS3"/>
    <property type="match status" value="1"/>
</dbReference>
<proteinExistence type="predicted"/>
<dbReference type="Pfam" id="PF13333">
    <property type="entry name" value="rve_2"/>
    <property type="match status" value="1"/>
</dbReference>
<organism evidence="2 6">
    <name type="scientific">Paracidovorax wautersii</name>
    <dbReference type="NCBI Taxonomy" id="1177982"/>
    <lineage>
        <taxon>Bacteria</taxon>
        <taxon>Pseudomonadati</taxon>
        <taxon>Pseudomonadota</taxon>
        <taxon>Betaproteobacteria</taxon>
        <taxon>Burkholderiales</taxon>
        <taxon>Comamonadaceae</taxon>
        <taxon>Paracidovorax</taxon>
    </lineage>
</organism>
<dbReference type="Pfam" id="PF00665">
    <property type="entry name" value="rve"/>
    <property type="match status" value="1"/>
</dbReference>
<evidence type="ECO:0000313" key="2">
    <source>
        <dbReference type="EMBL" id="SFE73479.1"/>
    </source>
</evidence>
<dbReference type="EMBL" id="FONX01000012">
    <property type="protein sequence ID" value="SFF08574.1"/>
    <property type="molecule type" value="Genomic_DNA"/>
</dbReference>
<dbReference type="PROSITE" id="PS50994">
    <property type="entry name" value="INTEGRASE"/>
    <property type="match status" value="1"/>
</dbReference>
<dbReference type="EMBL" id="FONX01000013">
    <property type="protein sequence ID" value="SFF11223.1"/>
    <property type="molecule type" value="Genomic_DNA"/>
</dbReference>
<dbReference type="PANTHER" id="PTHR46889:SF4">
    <property type="entry name" value="TRANSPOSASE INSO FOR INSERTION SEQUENCE ELEMENT IS911B-RELATED"/>
    <property type="match status" value="1"/>
</dbReference>
<keyword evidence="6" id="KW-1185">Reference proteome</keyword>
<dbReference type="InterPro" id="IPR048020">
    <property type="entry name" value="Transpos_IS3"/>
</dbReference>
<evidence type="ECO:0000313" key="4">
    <source>
        <dbReference type="EMBL" id="SFF11223.1"/>
    </source>
</evidence>
<name>A0A1I2CYY7_9BURK</name>
<evidence type="ECO:0000313" key="5">
    <source>
        <dbReference type="EMBL" id="SFF30954.1"/>
    </source>
</evidence>
<dbReference type="Pfam" id="PF13276">
    <property type="entry name" value="HTH_21"/>
    <property type="match status" value="1"/>
</dbReference>
<dbReference type="Proteomes" id="UP000199119">
    <property type="component" value="Unassembled WGS sequence"/>
</dbReference>
<evidence type="ECO:0000259" key="1">
    <source>
        <dbReference type="PROSITE" id="PS50994"/>
    </source>
</evidence>
<feature type="domain" description="Integrase catalytic" evidence="1">
    <location>
        <begin position="107"/>
        <end position="269"/>
    </location>
</feature>
<evidence type="ECO:0000313" key="3">
    <source>
        <dbReference type="EMBL" id="SFF08574.1"/>
    </source>
</evidence>
<dbReference type="InterPro" id="IPR012337">
    <property type="entry name" value="RNaseH-like_sf"/>
</dbReference>
<accession>A0A1I2CYY7</accession>
<sequence length="270" mass="30864">MADLLHIAGLPRSTFYYQCQATQHADQQRAVEARIRTIYDEHKGRYGYRRITAVLCNSMAEPVNHKCVQRLMQKMGLRALIRAKKRSRHVPGMSDEHVPNVLQRDFCATAPNQKWATDVTEFNVSGHKLYLSACMDLYNGEIVAYRMARRPVFEMVSSMLEAALSRASCVTNLIVHSDQGWHYKMQPYRAMLARRGVKQSMSRKGNCLDNAAIESFFGTLKAEYFHLERPDSVDALEAGVHDYVNYYNHERIKLGLQGLSPVGYRLRSSA</sequence>
<dbReference type="AlphaFoldDB" id="A0A1I2CYY7"/>
<dbReference type="EMBL" id="FONX01000025">
    <property type="protein sequence ID" value="SFF30954.1"/>
    <property type="molecule type" value="Genomic_DNA"/>
</dbReference>
<dbReference type="EMBL" id="FONX01000004">
    <property type="protein sequence ID" value="SFE73479.1"/>
    <property type="molecule type" value="Genomic_DNA"/>
</dbReference>
<gene>
    <name evidence="2" type="ORF">SAMN04489711_104387</name>
    <name evidence="3" type="ORF">SAMN04489711_1122</name>
    <name evidence="4" type="ORF">SAMN04489711_1131</name>
    <name evidence="5" type="ORF">SAMN04489711_12534</name>
</gene>
<reference evidence="6" key="1">
    <citation type="submission" date="2016-10" db="EMBL/GenBank/DDBJ databases">
        <authorList>
            <person name="Varghese N."/>
            <person name="Submissions S."/>
        </authorList>
    </citation>
    <scope>NUCLEOTIDE SEQUENCE [LARGE SCALE GENOMIC DNA]</scope>
    <source>
        <strain evidence="6">DSM 27981</strain>
    </source>
</reference>
<dbReference type="SUPFAM" id="SSF53098">
    <property type="entry name" value="Ribonuclease H-like"/>
    <property type="match status" value="1"/>
</dbReference>
<protein>
    <submittedName>
        <fullName evidence="2">Transposase InsO and inactivated derivatives</fullName>
    </submittedName>
</protein>
<dbReference type="GO" id="GO:0003676">
    <property type="term" value="F:nucleic acid binding"/>
    <property type="evidence" value="ECO:0007669"/>
    <property type="project" value="InterPro"/>
</dbReference>
<reference evidence="2" key="2">
    <citation type="submission" date="2016-10" db="EMBL/GenBank/DDBJ databases">
        <authorList>
            <person name="de Groot N.N."/>
        </authorList>
    </citation>
    <scope>NUCLEOTIDE SEQUENCE [LARGE SCALE GENOMIC DNA]</scope>
    <source>
        <strain evidence="2">DSM 27981</strain>
    </source>
</reference>